<feature type="compositionally biased region" description="Gly residues" evidence="7">
    <location>
        <begin position="47"/>
        <end position="64"/>
    </location>
</feature>
<feature type="coiled-coil region" evidence="6">
    <location>
        <begin position="1173"/>
        <end position="1207"/>
    </location>
</feature>
<feature type="compositionally biased region" description="Low complexity" evidence="7">
    <location>
        <begin position="16"/>
        <end position="29"/>
    </location>
</feature>
<feature type="region of interest" description="Disordered" evidence="7">
    <location>
        <begin position="1432"/>
        <end position="1461"/>
    </location>
</feature>
<feature type="compositionally biased region" description="Polar residues" evidence="7">
    <location>
        <begin position="613"/>
        <end position="625"/>
    </location>
</feature>
<dbReference type="Gene3D" id="2.120.10.80">
    <property type="entry name" value="Kelch-type beta propeller"/>
    <property type="match status" value="2"/>
</dbReference>
<dbReference type="SUPFAM" id="SSF117281">
    <property type="entry name" value="Kelch motif"/>
    <property type="match status" value="2"/>
</dbReference>
<evidence type="ECO:0008006" key="10">
    <source>
        <dbReference type="Google" id="ProtNLM"/>
    </source>
</evidence>
<evidence type="ECO:0000256" key="6">
    <source>
        <dbReference type="SAM" id="Coils"/>
    </source>
</evidence>
<feature type="compositionally biased region" description="Low complexity" evidence="7">
    <location>
        <begin position="512"/>
        <end position="528"/>
    </location>
</feature>
<feature type="compositionally biased region" description="Polar residues" evidence="7">
    <location>
        <begin position="77"/>
        <end position="91"/>
    </location>
</feature>
<keyword evidence="5 6" id="KW-0175">Coiled coil</keyword>
<protein>
    <recommendedName>
        <fullName evidence="10">Galactose oxidase</fullName>
    </recommendedName>
</protein>
<feature type="region of interest" description="Disordered" evidence="7">
    <location>
        <begin position="178"/>
        <end position="200"/>
    </location>
</feature>
<evidence type="ECO:0000256" key="4">
    <source>
        <dbReference type="ARBA" id="ARBA00022737"/>
    </source>
</evidence>
<dbReference type="Pfam" id="PF24681">
    <property type="entry name" value="Kelch_KLHDC2_KLHL20_DRC7"/>
    <property type="match status" value="2"/>
</dbReference>
<evidence type="ECO:0000256" key="2">
    <source>
        <dbReference type="ARBA" id="ARBA00022441"/>
    </source>
</evidence>
<dbReference type="GO" id="GO:0061245">
    <property type="term" value="P:establishment or maintenance of bipolar cell polarity"/>
    <property type="evidence" value="ECO:0007669"/>
    <property type="project" value="TreeGrafter"/>
</dbReference>
<feature type="region of interest" description="Disordered" evidence="7">
    <location>
        <begin position="1314"/>
        <end position="1385"/>
    </location>
</feature>
<evidence type="ECO:0000256" key="3">
    <source>
        <dbReference type="ARBA" id="ARBA00022490"/>
    </source>
</evidence>
<comment type="subcellular location">
    <subcellularLocation>
        <location evidence="1">Cytoplasm</location>
    </subcellularLocation>
</comment>
<dbReference type="SMART" id="SM00612">
    <property type="entry name" value="Kelch"/>
    <property type="match status" value="2"/>
</dbReference>
<keyword evidence="2" id="KW-0880">Kelch repeat</keyword>
<dbReference type="InParanoid" id="A0A165DD11"/>
<feature type="compositionally biased region" description="Low complexity" evidence="7">
    <location>
        <begin position="725"/>
        <end position="745"/>
    </location>
</feature>
<feature type="region of interest" description="Disordered" evidence="7">
    <location>
        <begin position="1"/>
        <end position="163"/>
    </location>
</feature>
<feature type="region of interest" description="Disordered" evidence="7">
    <location>
        <begin position="548"/>
        <end position="634"/>
    </location>
</feature>
<evidence type="ECO:0000256" key="7">
    <source>
        <dbReference type="SAM" id="MobiDB-lite"/>
    </source>
</evidence>
<keyword evidence="3" id="KW-0963">Cytoplasm</keyword>
<dbReference type="GO" id="GO:0051285">
    <property type="term" value="C:cell cortex of cell tip"/>
    <property type="evidence" value="ECO:0007669"/>
    <property type="project" value="TreeGrafter"/>
</dbReference>
<feature type="region of interest" description="Disordered" evidence="7">
    <location>
        <begin position="986"/>
        <end position="1009"/>
    </location>
</feature>
<feature type="region of interest" description="Disordered" evidence="7">
    <location>
        <begin position="361"/>
        <end position="390"/>
    </location>
</feature>
<feature type="region of interest" description="Disordered" evidence="7">
    <location>
        <begin position="716"/>
        <end position="801"/>
    </location>
</feature>
<dbReference type="InterPro" id="IPR015915">
    <property type="entry name" value="Kelch-typ_b-propeller"/>
</dbReference>
<evidence type="ECO:0000256" key="1">
    <source>
        <dbReference type="ARBA" id="ARBA00004496"/>
    </source>
</evidence>
<dbReference type="EMBL" id="KV424063">
    <property type="protein sequence ID" value="KZT52545.1"/>
    <property type="molecule type" value="Genomic_DNA"/>
</dbReference>
<dbReference type="PANTHER" id="PTHR23244:SF456">
    <property type="entry name" value="MULTIPLE EPIDERMAL GROWTH FACTOR-LIKE DOMAINS PROTEIN 8"/>
    <property type="match status" value="1"/>
</dbReference>
<feature type="compositionally biased region" description="Basic and acidic residues" evidence="7">
    <location>
        <begin position="1369"/>
        <end position="1385"/>
    </location>
</feature>
<feature type="region of interest" description="Disordered" evidence="7">
    <location>
        <begin position="856"/>
        <end position="875"/>
    </location>
</feature>
<sequence length="1634" mass="176504">MSFFNRRRQTSEEKNAAANANSNGAGDKAPGMMSEKERQAAAIMRGEGMGMKGPGAGAQGPGRRGNGDARPYPPAARQSTAPPSGILQSTTPPSAQANPNPNANPNASASYPAEKPTAASAVAAASTASGPANASPTSSAPSSHSHSSSSNPNPNPSSTRGPVYPWTARRLEAKPILYLSGPAPGQPIPAGQPAPSGPKSPLPFPRYGHSLPLTSSTTGDLFLFGGLVADSVRNDLYMINARELSATLVETVGEVPAPRVGHKSALVSSVLIVWGGDTKKEEGDGLDEMLYLLNLNTREWHRVQTSGAGPSGRYGHSVALCDSKFLVFGGQVDGKFMGDLWSFDLNTLKTGPQWECLFLPPPSSDPLNPTNGKEKGPISDGPYGQGAGPAPRTGHCMAVHGGKVYVFGGTDGGFHYNDVWAFDVRTRRWDELKTIGYIPSPREGHACALVDDVMYVFGGRGVNGRDLDDLAAFKIGTSRWFIFQNMGPAPTGRSGHAMASFGQRVFVLGGESSAIAPSPSDPSGFSPSQAALKPPPADLIHVLDTKHIKYPDPSKPPNIPVSAAPLANGSRPAAQPTSQPPQPSQAPPGYAARVDPVGAARSKSPERAVSASPPGSRNGMVSGSQAVVGMNGQGGRMQSFAAPLQASPAQQLNGSVVANGNGNGPARPVQQRAMSPEGAGAYHPQPPQPQQQDMQARTVSPLGAMAGAAYLTLRNTSPTPPPFPAMQAFPQMGQPPSQPSSILSSGPGGRRSVTPTMAARSPTPTTSTVRAPSVVRSPSPAEALRTSVRAATPQRPLSPPAPVVAAQPMMANVAPAAPAPAPAPVQDSKELEALRRREQWYREVVERAMLAGFVPPTSPENIDLQDKEKDSPNVDGDVWQEVWTLKQDRARMQQTLVDAAQAASDKCSQAERERAAAVQEAAYYRAKLGAHEAGSGAELAKVERERAAELERHVAQLEADKVMAERKLAEVSHQSEMHRRLREQAEARAEEAARRAEEAEENHDRLGREHVDLQSRHATVDSQLREHADKVVGLSAQVQQREMEHTRLLNQLEDLRREQHEHRQALEQAQFALEAAGSRDAETQEQLARSVEQVGMLESELSQLRAEYEAKITENEMAARRLEDAENAWAKSREEADALRAFTTGKLGELLDSQKSRMEDVGDRGTEGDAERIRVMEMEAASLRNMLKEAGKRVDEVQTSLADHRRRELGTSADQMSLRSQLNSLRSQLARAVEDAGYLRSQLAEKDAALLDRSRQAAEADVRTGMLRSYLAENGIAIEEDALNGKLDGSVEARIRDLENRLAERVRLHEDAERSLRATRQRKDDAETQAATLSRQLDRMRTTQSPTVRGSDEEGSPPGTAEGRLVQAEQKRAEAEQQAREVQTRLSQLERDYSIAVHYVKGTEKMLRRLKDQVAKEKSISAALQSELDSSRGVSGSVAGARTRAANGRSTPLSDTDGGHSENMKAQMLEVQRNMHRLANENQDLQRRLEALQLELDQYRDRLIASQRESDNRLSQIEELEAETERLEAALQVARGNNDETIAEQLGRENTTLKRENEMLHHKIGLLLDDQTYAGAGDRPLSTSSHQDSASSSENAIALESLSHELDDWQRRLASRPLSNDFDADPYRTHGLRV</sequence>
<accession>A0A165DD11</accession>
<feature type="region of interest" description="Disordered" evidence="7">
    <location>
        <begin position="658"/>
        <end position="697"/>
    </location>
</feature>
<gene>
    <name evidence="8" type="ORF">CALCODRAFT_487056</name>
</gene>
<organism evidence="8 9">
    <name type="scientific">Calocera cornea HHB12733</name>
    <dbReference type="NCBI Taxonomy" id="1353952"/>
    <lineage>
        <taxon>Eukaryota</taxon>
        <taxon>Fungi</taxon>
        <taxon>Dikarya</taxon>
        <taxon>Basidiomycota</taxon>
        <taxon>Agaricomycotina</taxon>
        <taxon>Dacrymycetes</taxon>
        <taxon>Dacrymycetales</taxon>
        <taxon>Dacrymycetaceae</taxon>
        <taxon>Calocera</taxon>
    </lineage>
</organism>
<keyword evidence="4" id="KW-0677">Repeat</keyword>
<feature type="compositionally biased region" description="Basic and acidic residues" evidence="7">
    <location>
        <begin position="1314"/>
        <end position="1326"/>
    </location>
</feature>
<evidence type="ECO:0000256" key="5">
    <source>
        <dbReference type="ARBA" id="ARBA00023054"/>
    </source>
</evidence>
<dbReference type="STRING" id="1353952.A0A165DD11"/>
<feature type="coiled-coil region" evidence="6">
    <location>
        <begin position="1461"/>
        <end position="1563"/>
    </location>
</feature>
<evidence type="ECO:0000313" key="9">
    <source>
        <dbReference type="Proteomes" id="UP000076842"/>
    </source>
</evidence>
<proteinExistence type="predicted"/>
<dbReference type="OrthoDB" id="45365at2759"/>
<name>A0A165DD11_9BASI</name>
<feature type="compositionally biased region" description="Low complexity" evidence="7">
    <location>
        <begin position="92"/>
        <end position="159"/>
    </location>
</feature>
<dbReference type="Proteomes" id="UP000076842">
    <property type="component" value="Unassembled WGS sequence"/>
</dbReference>
<dbReference type="InterPro" id="IPR006652">
    <property type="entry name" value="Kelch_1"/>
</dbReference>
<feature type="compositionally biased region" description="Pro residues" evidence="7">
    <location>
        <begin position="184"/>
        <end position="200"/>
    </location>
</feature>
<keyword evidence="9" id="KW-1185">Reference proteome</keyword>
<evidence type="ECO:0000313" key="8">
    <source>
        <dbReference type="EMBL" id="KZT52545.1"/>
    </source>
</evidence>
<feature type="compositionally biased region" description="Low complexity" evidence="7">
    <location>
        <begin position="1432"/>
        <end position="1442"/>
    </location>
</feature>
<reference evidence="8 9" key="1">
    <citation type="journal article" date="2016" name="Mol. Biol. Evol.">
        <title>Comparative Genomics of Early-Diverging Mushroom-Forming Fungi Provides Insights into the Origins of Lignocellulose Decay Capabilities.</title>
        <authorList>
            <person name="Nagy L.G."/>
            <person name="Riley R."/>
            <person name="Tritt A."/>
            <person name="Adam C."/>
            <person name="Daum C."/>
            <person name="Floudas D."/>
            <person name="Sun H."/>
            <person name="Yadav J.S."/>
            <person name="Pangilinan J."/>
            <person name="Larsson K.H."/>
            <person name="Matsuura K."/>
            <person name="Barry K."/>
            <person name="Labutti K."/>
            <person name="Kuo R."/>
            <person name="Ohm R.A."/>
            <person name="Bhattacharya S.S."/>
            <person name="Shirouzu T."/>
            <person name="Yoshinaga Y."/>
            <person name="Martin F.M."/>
            <person name="Grigoriev I.V."/>
            <person name="Hibbett D.S."/>
        </authorList>
    </citation>
    <scope>NUCLEOTIDE SEQUENCE [LARGE SCALE GENOMIC DNA]</scope>
    <source>
        <strain evidence="8 9">HHB12733</strain>
    </source>
</reference>
<dbReference type="PANTHER" id="PTHR23244">
    <property type="entry name" value="KELCH REPEAT DOMAIN"/>
    <property type="match status" value="1"/>
</dbReference>
<feature type="region of interest" description="Disordered" evidence="7">
    <location>
        <begin position="512"/>
        <end position="535"/>
    </location>
</feature>
<dbReference type="FunFam" id="2.120.10.80:FF:000049">
    <property type="entry name" value="Cell polarity protein (Tea1)"/>
    <property type="match status" value="1"/>
</dbReference>